<accession>A0ABT0KQ51</accession>
<feature type="transmembrane region" description="Helical" evidence="8">
    <location>
        <begin position="383"/>
        <end position="399"/>
    </location>
</feature>
<feature type="transmembrane region" description="Helical" evidence="8">
    <location>
        <begin position="150"/>
        <end position="169"/>
    </location>
</feature>
<protein>
    <submittedName>
        <fullName evidence="9">Uracil-xanthine permease family protein</fullName>
    </submittedName>
</protein>
<feature type="transmembrane region" description="Helical" evidence="8">
    <location>
        <begin position="56"/>
        <end position="73"/>
    </location>
</feature>
<evidence type="ECO:0000256" key="2">
    <source>
        <dbReference type="ARBA" id="ARBA00008821"/>
    </source>
</evidence>
<dbReference type="Pfam" id="PF00860">
    <property type="entry name" value="Xan_ur_permease"/>
    <property type="match status" value="1"/>
</dbReference>
<dbReference type="PANTHER" id="PTHR42810">
    <property type="entry name" value="PURINE PERMEASE C1399.01C-RELATED"/>
    <property type="match status" value="1"/>
</dbReference>
<organism evidence="9 10">
    <name type="scientific">Shewanella electrodiphila</name>
    <dbReference type="NCBI Taxonomy" id="934143"/>
    <lineage>
        <taxon>Bacteria</taxon>
        <taxon>Pseudomonadati</taxon>
        <taxon>Pseudomonadota</taxon>
        <taxon>Gammaproteobacteria</taxon>
        <taxon>Alteromonadales</taxon>
        <taxon>Shewanellaceae</taxon>
        <taxon>Shewanella</taxon>
    </lineage>
</organism>
<feature type="transmembrane region" description="Helical" evidence="8">
    <location>
        <begin position="220"/>
        <end position="242"/>
    </location>
</feature>
<keyword evidence="6 8" id="KW-1133">Transmembrane helix</keyword>
<dbReference type="PANTHER" id="PTHR42810:SF4">
    <property type="entry name" value="URIC ACID TRANSPORTER UACT"/>
    <property type="match status" value="1"/>
</dbReference>
<evidence type="ECO:0000313" key="10">
    <source>
        <dbReference type="Proteomes" id="UP001202134"/>
    </source>
</evidence>
<evidence type="ECO:0000256" key="1">
    <source>
        <dbReference type="ARBA" id="ARBA00004651"/>
    </source>
</evidence>
<feature type="transmembrane region" description="Helical" evidence="8">
    <location>
        <begin position="176"/>
        <end position="200"/>
    </location>
</feature>
<feature type="transmembrane region" description="Helical" evidence="8">
    <location>
        <begin position="79"/>
        <end position="97"/>
    </location>
</feature>
<dbReference type="RefSeq" id="WP_102526234.1">
    <property type="nucleotide sequence ID" value="NZ_JAKIKU010000005.1"/>
</dbReference>
<comment type="caution">
    <text evidence="9">The sequence shown here is derived from an EMBL/GenBank/DDBJ whole genome shotgun (WGS) entry which is preliminary data.</text>
</comment>
<feature type="transmembrane region" description="Helical" evidence="8">
    <location>
        <begin position="298"/>
        <end position="318"/>
    </location>
</feature>
<evidence type="ECO:0000256" key="5">
    <source>
        <dbReference type="ARBA" id="ARBA00022692"/>
    </source>
</evidence>
<evidence type="ECO:0000256" key="6">
    <source>
        <dbReference type="ARBA" id="ARBA00022989"/>
    </source>
</evidence>
<keyword evidence="5 8" id="KW-0812">Transmembrane</keyword>
<evidence type="ECO:0000313" key="9">
    <source>
        <dbReference type="EMBL" id="MCL1045952.1"/>
    </source>
</evidence>
<feature type="transmembrane region" description="Helical" evidence="8">
    <location>
        <begin position="324"/>
        <end position="347"/>
    </location>
</feature>
<dbReference type="PROSITE" id="PS01116">
    <property type="entry name" value="XANTH_URACIL_PERMASE"/>
    <property type="match status" value="1"/>
</dbReference>
<dbReference type="NCBIfam" id="TIGR00801">
    <property type="entry name" value="ncs2"/>
    <property type="match status" value="1"/>
</dbReference>
<name>A0ABT0KQ51_9GAMM</name>
<keyword evidence="7 8" id="KW-0472">Membrane</keyword>
<comment type="similarity">
    <text evidence="2">Belongs to the nucleobase:cation symporter-2 (NCS2) (TC 2.A.40) family.</text>
</comment>
<dbReference type="EMBL" id="JAKIKU010000005">
    <property type="protein sequence ID" value="MCL1045952.1"/>
    <property type="molecule type" value="Genomic_DNA"/>
</dbReference>
<keyword evidence="3" id="KW-0813">Transport</keyword>
<comment type="subcellular location">
    <subcellularLocation>
        <location evidence="1">Cell membrane</location>
        <topology evidence="1">Multi-pass membrane protein</topology>
    </subcellularLocation>
</comment>
<dbReference type="InterPro" id="IPR006043">
    <property type="entry name" value="NCS2"/>
</dbReference>
<dbReference type="Proteomes" id="UP001202134">
    <property type="component" value="Unassembled WGS sequence"/>
</dbReference>
<evidence type="ECO:0000256" key="8">
    <source>
        <dbReference type="SAM" id="Phobius"/>
    </source>
</evidence>
<sequence>MKRLFIPLQGAQMLFVAFGALVLMPLLSGLDTSVALFTAGIGTLLFQVITKRQVPIFLASSFAFIAPIMYGVQTWGIPATMGGLMVAGFVYVILGALVKINGSGFIHKLLPPVVVGPVIIIIGLGLAPMAVNMALGKTGDGSAVLVDQNIALFIALMSLSTTVAIAVFAKGILKVMPILAGILVGYGLSMAFGIVDFTAVNQAPWLAVPNFVAPEFHWQAILFMIPVAIAPAVEHIGDLLAISNVTGKDYLKKPGLHRTLTGDGIATMAASAFGGPPNTTYSEVTGAVTLTKSFDPRIMTWTAITAITLAFIGKLGALMQTIPLPVMGGIMCLLFGSIAAVGLNALIRNQVDLNEPRNLSIVGVTLVFGIGGMAFGIGEFSLTGISLCGLVAILMNLILPKTIKDTEESAH</sequence>
<feature type="transmembrane region" description="Helical" evidence="8">
    <location>
        <begin position="359"/>
        <end position="377"/>
    </location>
</feature>
<feature type="transmembrane region" description="Helical" evidence="8">
    <location>
        <begin position="109"/>
        <end position="130"/>
    </location>
</feature>
<keyword evidence="10" id="KW-1185">Reference proteome</keyword>
<reference evidence="9 10" key="1">
    <citation type="submission" date="2022-01" db="EMBL/GenBank/DDBJ databases">
        <title>Whole genome-based taxonomy of the Shewanellaceae.</title>
        <authorList>
            <person name="Martin-Rodriguez A.J."/>
        </authorList>
    </citation>
    <scope>NUCLEOTIDE SEQUENCE [LARGE SCALE GENOMIC DNA]</scope>
    <source>
        <strain evidence="9 10">DSM 24955</strain>
    </source>
</reference>
<evidence type="ECO:0000256" key="4">
    <source>
        <dbReference type="ARBA" id="ARBA00022475"/>
    </source>
</evidence>
<evidence type="ECO:0000256" key="7">
    <source>
        <dbReference type="ARBA" id="ARBA00023136"/>
    </source>
</evidence>
<proteinExistence type="inferred from homology"/>
<evidence type="ECO:0000256" key="3">
    <source>
        <dbReference type="ARBA" id="ARBA00022448"/>
    </source>
</evidence>
<dbReference type="InterPro" id="IPR006042">
    <property type="entry name" value="Xan_ur_permease"/>
</dbReference>
<gene>
    <name evidence="9" type="ORF">L2737_11510</name>
</gene>
<feature type="transmembrane region" description="Helical" evidence="8">
    <location>
        <begin position="29"/>
        <end position="49"/>
    </location>
</feature>
<keyword evidence="4" id="KW-1003">Cell membrane</keyword>